<evidence type="ECO:0000256" key="1">
    <source>
        <dbReference type="SAM" id="MobiDB-lite"/>
    </source>
</evidence>
<dbReference type="Proteomes" id="UP001065549">
    <property type="component" value="Unassembled WGS sequence"/>
</dbReference>
<gene>
    <name evidence="2" type="ORF">OBO34_00540</name>
    <name evidence="3" type="ORF">OBO34_13635</name>
</gene>
<feature type="compositionally biased region" description="Polar residues" evidence="1">
    <location>
        <begin position="21"/>
        <end position="30"/>
    </location>
</feature>
<protein>
    <recommendedName>
        <fullName evidence="5">YD repeat-containing protein</fullName>
    </recommendedName>
</protein>
<evidence type="ECO:0000313" key="3">
    <source>
        <dbReference type="EMBL" id="MCU7379386.1"/>
    </source>
</evidence>
<evidence type="ECO:0000313" key="2">
    <source>
        <dbReference type="EMBL" id="MCU7376837.1"/>
    </source>
</evidence>
<dbReference type="AlphaFoldDB" id="A0A9J6QT15"/>
<sequence>MRTESLADAGDSVLEPVQQGHPENTSSMMGSSGKLAAAYEYDEFGNTTIRAEESFDNEICYTGQVYDQSTGLYYYKMRAVSSIFQHFLHYGNAV</sequence>
<organism evidence="3 4">
    <name type="scientific">Hominibacterium faecale</name>
    <dbReference type="NCBI Taxonomy" id="2839743"/>
    <lineage>
        <taxon>Bacteria</taxon>
        <taxon>Bacillati</taxon>
        <taxon>Bacillota</taxon>
        <taxon>Clostridia</taxon>
        <taxon>Peptostreptococcales</taxon>
        <taxon>Anaerovoracaceae</taxon>
        <taxon>Hominibacterium</taxon>
    </lineage>
</organism>
<evidence type="ECO:0008006" key="5">
    <source>
        <dbReference type="Google" id="ProtNLM"/>
    </source>
</evidence>
<dbReference type="Gene3D" id="2.180.10.10">
    <property type="entry name" value="RHS repeat-associated core"/>
    <property type="match status" value="1"/>
</dbReference>
<name>A0A9J6QT15_9FIRM</name>
<proteinExistence type="predicted"/>
<comment type="caution">
    <text evidence="3">The sequence shown here is derived from an EMBL/GenBank/DDBJ whole genome shotgun (WGS) entry which is preliminary data.</text>
</comment>
<accession>A0A9J6QT15</accession>
<dbReference type="RefSeq" id="WP_253020448.1">
    <property type="nucleotide sequence ID" value="NZ_JAOSHN010000001.1"/>
</dbReference>
<evidence type="ECO:0000313" key="4">
    <source>
        <dbReference type="Proteomes" id="UP001065549"/>
    </source>
</evidence>
<dbReference type="EMBL" id="JAOSHN010000005">
    <property type="protein sequence ID" value="MCU7379386.1"/>
    <property type="molecule type" value="Genomic_DNA"/>
</dbReference>
<reference evidence="3" key="1">
    <citation type="submission" date="2022-09" db="EMBL/GenBank/DDBJ databases">
        <title>Culturomic study of gut microbiota in children with autism spectrum disorder.</title>
        <authorList>
            <person name="Efimov B.A."/>
            <person name="Chaplin A.V."/>
            <person name="Sokolova S.R."/>
            <person name="Pikina A.P."/>
            <person name="Korzhanova M."/>
            <person name="Belova V."/>
            <person name="Korostin D."/>
        </authorList>
    </citation>
    <scope>NUCLEOTIDE SEQUENCE</scope>
    <source>
        <strain evidence="3">ASD5510</strain>
    </source>
</reference>
<dbReference type="EMBL" id="JAOSHN010000001">
    <property type="protein sequence ID" value="MCU7376837.1"/>
    <property type="molecule type" value="Genomic_DNA"/>
</dbReference>
<feature type="region of interest" description="Disordered" evidence="1">
    <location>
        <begin position="1"/>
        <end position="30"/>
    </location>
</feature>
<keyword evidence="4" id="KW-1185">Reference proteome</keyword>